<feature type="signal peptide" evidence="1">
    <location>
        <begin position="1"/>
        <end position="23"/>
    </location>
</feature>
<comment type="caution">
    <text evidence="3">The sequence shown here is derived from an EMBL/GenBank/DDBJ whole genome shotgun (WGS) entry which is preliminary data.</text>
</comment>
<dbReference type="InterPro" id="IPR046341">
    <property type="entry name" value="SET_dom_sf"/>
</dbReference>
<proteinExistence type="predicted"/>
<gene>
    <name evidence="3" type="ORF">B0T18DRAFT_432495</name>
</gene>
<feature type="chain" id="PRO_5041349807" description="SET domain-containing protein" evidence="1">
    <location>
        <begin position="24"/>
        <end position="428"/>
    </location>
</feature>
<dbReference type="Gene3D" id="2.170.270.10">
    <property type="entry name" value="SET domain"/>
    <property type="match status" value="1"/>
</dbReference>
<dbReference type="AlphaFoldDB" id="A0AA40ELA9"/>
<dbReference type="CDD" id="cd20071">
    <property type="entry name" value="SET_SMYD"/>
    <property type="match status" value="1"/>
</dbReference>
<dbReference type="PROSITE" id="PS50280">
    <property type="entry name" value="SET"/>
    <property type="match status" value="1"/>
</dbReference>
<keyword evidence="4" id="KW-1185">Reference proteome</keyword>
<dbReference type="InterPro" id="IPR053185">
    <property type="entry name" value="SET_domain_protein"/>
</dbReference>
<name>A0AA40ELA9_9PEZI</name>
<feature type="domain" description="SET" evidence="2">
    <location>
        <begin position="133"/>
        <end position="284"/>
    </location>
</feature>
<dbReference type="PANTHER" id="PTHR47332">
    <property type="entry name" value="SET DOMAIN-CONTAINING PROTEIN 5"/>
    <property type="match status" value="1"/>
</dbReference>
<evidence type="ECO:0000313" key="4">
    <source>
        <dbReference type="Proteomes" id="UP001172155"/>
    </source>
</evidence>
<sequence>MTSPRPSLRSLLCLLTYLARVRAFIPQTQCDLSPLDPLIHRSTTCPLPIHESSPDTPNIPWTTPPRCVVPHSIGLGQKFCLYTDAAFNLGTGISVLTLEDHAASLVGAISDPIPAWTARGHLARRGKRDPDYEKHVPYREVAMEGKGRGIVATRRISRYETIMVGYPAMIIDNTFLPAEGVEAPVENWRMFDHALEQLSDKERFLVAAYSKGDDVHVVEDVLRTNAFGFAIEERDAKAFFPEIARINHACSPNAYPQMIMKDLGMRAVATRDIEIGEEISISYIQIGMPKRHRTASMGNWGFNCTCSLCALEPEEQHASDDRRERLADIYDLMNKQKTTAKLGALRELAAEFEELVELEQLGVRWGEYYQLFMVIFFHAGDVDAAIRYGNLSLRHSEIFGDPDGVFCNGVRRDMKILDQVKRQKAGGG</sequence>
<organism evidence="3 4">
    <name type="scientific">Schizothecium vesticola</name>
    <dbReference type="NCBI Taxonomy" id="314040"/>
    <lineage>
        <taxon>Eukaryota</taxon>
        <taxon>Fungi</taxon>
        <taxon>Dikarya</taxon>
        <taxon>Ascomycota</taxon>
        <taxon>Pezizomycotina</taxon>
        <taxon>Sordariomycetes</taxon>
        <taxon>Sordariomycetidae</taxon>
        <taxon>Sordariales</taxon>
        <taxon>Schizotheciaceae</taxon>
        <taxon>Schizothecium</taxon>
    </lineage>
</organism>
<dbReference type="Pfam" id="PF00856">
    <property type="entry name" value="SET"/>
    <property type="match status" value="1"/>
</dbReference>
<accession>A0AA40ELA9</accession>
<dbReference type="Proteomes" id="UP001172155">
    <property type="component" value="Unassembled WGS sequence"/>
</dbReference>
<dbReference type="InterPro" id="IPR001214">
    <property type="entry name" value="SET_dom"/>
</dbReference>
<dbReference type="PANTHER" id="PTHR47332:SF6">
    <property type="entry name" value="SET DOMAIN-CONTAINING PROTEIN"/>
    <property type="match status" value="1"/>
</dbReference>
<protein>
    <recommendedName>
        <fullName evidence="2">SET domain-containing protein</fullName>
    </recommendedName>
</protein>
<dbReference type="EMBL" id="JAUKUD010000006">
    <property type="protein sequence ID" value="KAK0741379.1"/>
    <property type="molecule type" value="Genomic_DNA"/>
</dbReference>
<keyword evidence="1" id="KW-0732">Signal</keyword>
<dbReference type="SMART" id="SM00317">
    <property type="entry name" value="SET"/>
    <property type="match status" value="1"/>
</dbReference>
<evidence type="ECO:0000313" key="3">
    <source>
        <dbReference type="EMBL" id="KAK0741379.1"/>
    </source>
</evidence>
<dbReference type="SUPFAM" id="SSF82199">
    <property type="entry name" value="SET domain"/>
    <property type="match status" value="1"/>
</dbReference>
<evidence type="ECO:0000259" key="2">
    <source>
        <dbReference type="PROSITE" id="PS50280"/>
    </source>
</evidence>
<reference evidence="3" key="1">
    <citation type="submission" date="2023-06" db="EMBL/GenBank/DDBJ databases">
        <title>Genome-scale phylogeny and comparative genomics of the fungal order Sordariales.</title>
        <authorList>
            <consortium name="Lawrence Berkeley National Laboratory"/>
            <person name="Hensen N."/>
            <person name="Bonometti L."/>
            <person name="Westerberg I."/>
            <person name="Brannstrom I.O."/>
            <person name="Guillou S."/>
            <person name="Cros-Aarteil S."/>
            <person name="Calhoun S."/>
            <person name="Haridas S."/>
            <person name="Kuo A."/>
            <person name="Mondo S."/>
            <person name="Pangilinan J."/>
            <person name="Riley R."/>
            <person name="LaButti K."/>
            <person name="Andreopoulos B."/>
            <person name="Lipzen A."/>
            <person name="Chen C."/>
            <person name="Yanf M."/>
            <person name="Daum C."/>
            <person name="Ng V."/>
            <person name="Clum A."/>
            <person name="Steindorff A."/>
            <person name="Ohm R."/>
            <person name="Martin F."/>
            <person name="Silar P."/>
            <person name="Natvig D."/>
            <person name="Lalanne C."/>
            <person name="Gautier V."/>
            <person name="Ament-velasquez S.L."/>
            <person name="Kruys A."/>
            <person name="Hutchinson M.I."/>
            <person name="Powell A.J."/>
            <person name="Barry K."/>
            <person name="Miller A.N."/>
            <person name="Grigoriev I.V."/>
            <person name="Debuchy R."/>
            <person name="Gladieux P."/>
            <person name="Thoren M.H."/>
            <person name="Johannesson H."/>
        </authorList>
    </citation>
    <scope>NUCLEOTIDE SEQUENCE</scope>
    <source>
        <strain evidence="3">SMH3187-1</strain>
    </source>
</reference>
<evidence type="ECO:0000256" key="1">
    <source>
        <dbReference type="SAM" id="SignalP"/>
    </source>
</evidence>